<sequence>MQQPVRIYDVITANLASQPSAPALEYGDHRWTWTEVDDRIRRLAQALRDAGVEAGDRIATLDKNNAACLELTFAASLIGAVNAVVNFRLSSEEIRYVLDDSQAVLLFAGPDFVPIAAGLAAELPHLRRIVALGGEDDEYEAFLAGADPLTEVFAADDDTAFLQLYTSGTTGRPKGAMLTHRSVGSHTARVAPAYDMDARTVNLVAMPLFHVGGTCWALGSMYAGGRTIVVRDLVPDQLLALITGEQATHVFLVPAVIGMLTQVPGIGEAFASVKVLGYGGSPMPLPTAQAAVATFPSGLYSVYGMTEMSGTFCVLRPEDHRDADRPHLLGSAGRVIAGNEARVVDPATGHDVPVGQPGELLIRSEQIMSGYWRNPAATAATITDGWLHTGDIVRIDEEGYVYVVDRAKDMLISGGENVYPAEVERVLTEHPDIAEVAVVGAPHPTWGETPVAYVVPAPGREIDPDALITYARERLAHYKCPTSVVVLEALPRNAMAKILKQPLRDRAEQLVNQ</sequence>
<keyword evidence="4" id="KW-1185">Reference proteome</keyword>
<dbReference type="PANTHER" id="PTHR43767">
    <property type="entry name" value="LONG-CHAIN-FATTY-ACID--COA LIGASE"/>
    <property type="match status" value="1"/>
</dbReference>
<evidence type="ECO:0000259" key="2">
    <source>
        <dbReference type="Pfam" id="PF13193"/>
    </source>
</evidence>
<dbReference type="InterPro" id="IPR042099">
    <property type="entry name" value="ANL_N_sf"/>
</dbReference>
<dbReference type="Pfam" id="PF13193">
    <property type="entry name" value="AMP-binding_C"/>
    <property type="match status" value="1"/>
</dbReference>
<dbReference type="InterPro" id="IPR050237">
    <property type="entry name" value="ATP-dep_AMP-bd_enzyme"/>
</dbReference>
<evidence type="ECO:0000259" key="1">
    <source>
        <dbReference type="Pfam" id="PF00501"/>
    </source>
</evidence>
<keyword evidence="3" id="KW-0436">Ligase</keyword>
<dbReference type="NCBIfam" id="NF004837">
    <property type="entry name" value="PRK06187.1"/>
    <property type="match status" value="1"/>
</dbReference>
<dbReference type="InterPro" id="IPR000873">
    <property type="entry name" value="AMP-dep_synth/lig_dom"/>
</dbReference>
<evidence type="ECO:0000313" key="3">
    <source>
        <dbReference type="EMBL" id="MFC6715008.1"/>
    </source>
</evidence>
<dbReference type="InterPro" id="IPR045851">
    <property type="entry name" value="AMP-bd_C_sf"/>
</dbReference>
<feature type="domain" description="AMP-dependent synthetase/ligase" evidence="1">
    <location>
        <begin position="14"/>
        <end position="372"/>
    </location>
</feature>
<protein>
    <submittedName>
        <fullName evidence="3">Long-chain-fatty-acid--CoA ligase</fullName>
        <ecNumber evidence="3">6.2.1.3</ecNumber>
    </submittedName>
</protein>
<reference evidence="4" key="1">
    <citation type="journal article" date="2019" name="Int. J. Syst. Evol. Microbiol.">
        <title>The Global Catalogue of Microorganisms (GCM) 10K type strain sequencing project: providing services to taxonomists for standard genome sequencing and annotation.</title>
        <authorList>
            <consortium name="The Broad Institute Genomics Platform"/>
            <consortium name="The Broad Institute Genome Sequencing Center for Infectious Disease"/>
            <person name="Wu L."/>
            <person name="Ma J."/>
        </authorList>
    </citation>
    <scope>NUCLEOTIDE SEQUENCE [LARGE SCALE GENOMIC DNA]</scope>
    <source>
        <strain evidence="4">NBRC 106593</strain>
    </source>
</reference>
<dbReference type="EC" id="6.2.1.3" evidence="3"/>
<dbReference type="Gene3D" id="3.40.50.12780">
    <property type="entry name" value="N-terminal domain of ligase-like"/>
    <property type="match status" value="1"/>
</dbReference>
<dbReference type="PANTHER" id="PTHR43767:SF1">
    <property type="entry name" value="NONRIBOSOMAL PEPTIDE SYNTHASE PES1 (EUROFUNG)-RELATED"/>
    <property type="match status" value="1"/>
</dbReference>
<dbReference type="InterPro" id="IPR025110">
    <property type="entry name" value="AMP-bd_C"/>
</dbReference>
<dbReference type="CDD" id="cd17631">
    <property type="entry name" value="FACL_FadD13-like"/>
    <property type="match status" value="1"/>
</dbReference>
<gene>
    <name evidence="3" type="ORF">ACFQBT_14835</name>
</gene>
<comment type="caution">
    <text evidence="3">The sequence shown here is derived from an EMBL/GenBank/DDBJ whole genome shotgun (WGS) entry which is preliminary data.</text>
</comment>
<proteinExistence type="predicted"/>
<dbReference type="Proteomes" id="UP001596356">
    <property type="component" value="Unassembled WGS sequence"/>
</dbReference>
<dbReference type="SUPFAM" id="SSF56801">
    <property type="entry name" value="Acetyl-CoA synthetase-like"/>
    <property type="match status" value="1"/>
</dbReference>
<accession>A0ABW2AWH5</accession>
<organism evidence="3 4">
    <name type="scientific">Branchiibius cervicis</name>
    <dbReference type="NCBI Taxonomy" id="908252"/>
    <lineage>
        <taxon>Bacteria</taxon>
        <taxon>Bacillati</taxon>
        <taxon>Actinomycetota</taxon>
        <taxon>Actinomycetes</taxon>
        <taxon>Micrococcales</taxon>
        <taxon>Dermacoccaceae</taxon>
        <taxon>Branchiibius</taxon>
    </lineage>
</organism>
<dbReference type="RefSeq" id="WP_377823801.1">
    <property type="nucleotide sequence ID" value="NZ_JBHSWJ010000002.1"/>
</dbReference>
<name>A0ABW2AWH5_9MICO</name>
<dbReference type="EMBL" id="JBHSWJ010000002">
    <property type="protein sequence ID" value="MFC6715008.1"/>
    <property type="molecule type" value="Genomic_DNA"/>
</dbReference>
<feature type="domain" description="AMP-binding enzyme C-terminal" evidence="2">
    <location>
        <begin position="422"/>
        <end position="497"/>
    </location>
</feature>
<evidence type="ECO:0000313" key="4">
    <source>
        <dbReference type="Proteomes" id="UP001596356"/>
    </source>
</evidence>
<dbReference type="Pfam" id="PF00501">
    <property type="entry name" value="AMP-binding"/>
    <property type="match status" value="1"/>
</dbReference>
<dbReference type="Gene3D" id="3.30.300.30">
    <property type="match status" value="1"/>
</dbReference>
<dbReference type="GO" id="GO:0004467">
    <property type="term" value="F:long-chain fatty acid-CoA ligase activity"/>
    <property type="evidence" value="ECO:0007669"/>
    <property type="project" value="UniProtKB-EC"/>
</dbReference>